<keyword evidence="11" id="KW-0472">Membrane</keyword>
<evidence type="ECO:0000256" key="10">
    <source>
        <dbReference type="RuleBase" id="RU003691"/>
    </source>
</evidence>
<feature type="domain" description="Pyridine nucleotide-disulphide oxidoreductase dimerisation" evidence="12">
    <location>
        <begin position="338"/>
        <end position="444"/>
    </location>
</feature>
<evidence type="ECO:0000256" key="2">
    <source>
        <dbReference type="ARBA" id="ARBA00022630"/>
    </source>
</evidence>
<protein>
    <submittedName>
        <fullName evidence="14">FAD-binding protein</fullName>
    </submittedName>
</protein>
<keyword evidence="11" id="KW-1133">Transmembrane helix</keyword>
<evidence type="ECO:0000256" key="11">
    <source>
        <dbReference type="SAM" id="Phobius"/>
    </source>
</evidence>
<dbReference type="PANTHER" id="PTHR43014:SF2">
    <property type="entry name" value="MERCURIC REDUCTASE"/>
    <property type="match status" value="1"/>
</dbReference>
<reference evidence="14 15" key="1">
    <citation type="journal article" date="2017" name="Int. J. Syst. Evol. Microbiol.">
        <title>Erythrobacter aquimixticola sp. nov., isolated from the junction between the ocean and a freshwater spring.</title>
        <authorList>
            <person name="Park S."/>
            <person name="Jung Y.T."/>
            <person name="Choi S.J."/>
            <person name="Yoon J.H."/>
        </authorList>
    </citation>
    <scope>NUCLEOTIDE SEQUENCE [LARGE SCALE GENOMIC DNA]</scope>
    <source>
        <strain evidence="14 15">JSSK-14</strain>
    </source>
</reference>
<evidence type="ECO:0000256" key="6">
    <source>
        <dbReference type="ARBA" id="ARBA00023157"/>
    </source>
</evidence>
<dbReference type="PROSITE" id="PS51257">
    <property type="entry name" value="PROKAR_LIPOPROTEIN"/>
    <property type="match status" value="1"/>
</dbReference>
<dbReference type="InterPro" id="IPR023753">
    <property type="entry name" value="FAD/NAD-binding_dom"/>
</dbReference>
<comment type="similarity">
    <text evidence="1 10">Belongs to the class-I pyridine nucleotide-disulfide oxidoreductase family.</text>
</comment>
<evidence type="ECO:0000256" key="7">
    <source>
        <dbReference type="ARBA" id="ARBA00023284"/>
    </source>
</evidence>
<feature type="domain" description="FAD/NAD(P)-binding" evidence="13">
    <location>
        <begin position="5"/>
        <end position="317"/>
    </location>
</feature>
<keyword evidence="3 8" id="KW-0274">FAD</keyword>
<evidence type="ECO:0000313" key="15">
    <source>
        <dbReference type="Proteomes" id="UP000285232"/>
    </source>
</evidence>
<dbReference type="PIRSF" id="PIRSF000350">
    <property type="entry name" value="Mercury_reductase_MerA"/>
    <property type="match status" value="1"/>
</dbReference>
<dbReference type="InterPro" id="IPR004099">
    <property type="entry name" value="Pyr_nucl-diS_OxRdtase_dimer"/>
</dbReference>
<dbReference type="Pfam" id="PF02852">
    <property type="entry name" value="Pyr_redox_dim"/>
    <property type="match status" value="1"/>
</dbReference>
<feature type="binding site" evidence="8">
    <location>
        <position position="51"/>
    </location>
    <ligand>
        <name>FAD</name>
        <dbReference type="ChEBI" id="CHEBI:57692"/>
    </ligand>
</feature>
<dbReference type="PANTHER" id="PTHR43014">
    <property type="entry name" value="MERCURIC REDUCTASE"/>
    <property type="match status" value="1"/>
</dbReference>
<comment type="cofactor">
    <cofactor evidence="8">
        <name>FAD</name>
        <dbReference type="ChEBI" id="CHEBI:57692"/>
    </cofactor>
    <text evidence="8">Binds 1 FAD per subunit.</text>
</comment>
<dbReference type="GO" id="GO:0016668">
    <property type="term" value="F:oxidoreductase activity, acting on a sulfur group of donors, NAD(P) as acceptor"/>
    <property type="evidence" value="ECO:0007669"/>
    <property type="project" value="InterPro"/>
</dbReference>
<dbReference type="Gene3D" id="3.50.50.60">
    <property type="entry name" value="FAD/NAD(P)-binding domain"/>
    <property type="match status" value="2"/>
</dbReference>
<feature type="transmembrane region" description="Helical" evidence="11">
    <location>
        <begin position="7"/>
        <end position="28"/>
    </location>
</feature>
<dbReference type="GO" id="GO:0003955">
    <property type="term" value="F:NAD(P)H dehydrogenase (quinone) activity"/>
    <property type="evidence" value="ECO:0007669"/>
    <property type="project" value="TreeGrafter"/>
</dbReference>
<dbReference type="PRINTS" id="PR00411">
    <property type="entry name" value="PNDRDTASEI"/>
</dbReference>
<dbReference type="OrthoDB" id="7410809at2"/>
<feature type="binding site" evidence="8">
    <location>
        <position position="262"/>
    </location>
    <ligand>
        <name>NAD(+)</name>
        <dbReference type="ChEBI" id="CHEBI:57540"/>
    </ligand>
</feature>
<accession>A0A419RTV2</accession>
<dbReference type="InterPro" id="IPR012999">
    <property type="entry name" value="Pyr_OxRdtase_I_AS"/>
</dbReference>
<dbReference type="InterPro" id="IPR016156">
    <property type="entry name" value="FAD/NAD-linked_Rdtase_dimer_sf"/>
</dbReference>
<dbReference type="Pfam" id="PF07992">
    <property type="entry name" value="Pyr_redox_2"/>
    <property type="match status" value="1"/>
</dbReference>
<dbReference type="AlphaFoldDB" id="A0A419RTV2"/>
<sequence length="472" mass="50272">MKYSHDVIVIGGGAAGLTAAGGCAMFGLKVALIEGNKMGGECLNNGCVPSKALIASARRAAEAREGKRAGVQLAAPQVEWSGVHAHIHKAIADIAPHDSEERFTEMGCEVIRDWAKFTGKHSVEVGGRTLTAPRIVIATGSAPFVPPVDGLADVPYLTNENLFDLEEQPGHLVIIGGGVIGMEMAQSFRRLGSDVTVLEPGEVLGRDDRDSAAIVKATMDKEGVRFVKGRAARVSQGPDGGITVSTDGGDDVTGTHLLIAVGRKARTEGYGLEKLGIAIGRNGIEVDERRRTSLKHIYAIGDCREGPRLTHVSGYEGSNAVLEIALGLPAKVDFKALPWCTYTEPEIAQIGMTESEAREKYGEKLRVVTEGFDHNERAIAEGLTKGHTKVMLKGKKVVGASICGVHAGELLLPFTQMITGKAGTFDMGGAIVSYPTRAEIVKAAAFSAWEPIVFGAWPKRWVSLLAKIRRMF</sequence>
<proteinExistence type="inferred from homology"/>
<evidence type="ECO:0000256" key="3">
    <source>
        <dbReference type="ARBA" id="ARBA00022827"/>
    </source>
</evidence>
<dbReference type="EMBL" id="RAHX01000001">
    <property type="protein sequence ID" value="RJY09217.1"/>
    <property type="molecule type" value="Genomic_DNA"/>
</dbReference>
<evidence type="ECO:0000259" key="13">
    <source>
        <dbReference type="Pfam" id="PF07992"/>
    </source>
</evidence>
<evidence type="ECO:0000256" key="4">
    <source>
        <dbReference type="ARBA" id="ARBA00022857"/>
    </source>
</evidence>
<keyword evidence="5 10" id="KW-0560">Oxidoreductase</keyword>
<feature type="disulfide bond" description="Redox-active" evidence="9">
    <location>
        <begin position="42"/>
        <end position="47"/>
    </location>
</feature>
<dbReference type="InterPro" id="IPR001100">
    <property type="entry name" value="Pyr_nuc-diS_OxRdtase"/>
</dbReference>
<keyword evidence="11" id="KW-0812">Transmembrane</keyword>
<dbReference type="SUPFAM" id="SSF55424">
    <property type="entry name" value="FAD/NAD-linked reductases, dimerisation (C-terminal) domain"/>
    <property type="match status" value="1"/>
</dbReference>
<keyword evidence="2 10" id="KW-0285">Flavoprotein</keyword>
<comment type="caution">
    <text evidence="14">The sequence shown here is derived from an EMBL/GenBank/DDBJ whole genome shotgun (WGS) entry which is preliminary data.</text>
</comment>
<keyword evidence="7 10" id="KW-0676">Redox-active center</keyword>
<dbReference type="Gene3D" id="3.30.390.30">
    <property type="match status" value="1"/>
</dbReference>
<evidence type="ECO:0000313" key="14">
    <source>
        <dbReference type="EMBL" id="RJY09217.1"/>
    </source>
</evidence>
<evidence type="ECO:0000259" key="12">
    <source>
        <dbReference type="Pfam" id="PF02852"/>
    </source>
</evidence>
<dbReference type="RefSeq" id="WP_120048223.1">
    <property type="nucleotide sequence ID" value="NZ_RAHX01000001.1"/>
</dbReference>
<evidence type="ECO:0000256" key="5">
    <source>
        <dbReference type="ARBA" id="ARBA00023002"/>
    </source>
</evidence>
<evidence type="ECO:0000256" key="1">
    <source>
        <dbReference type="ARBA" id="ARBA00007532"/>
    </source>
</evidence>
<feature type="binding site" evidence="8">
    <location>
        <position position="199"/>
    </location>
    <ligand>
        <name>NAD(+)</name>
        <dbReference type="ChEBI" id="CHEBI:57540"/>
    </ligand>
</feature>
<keyword evidence="4" id="KW-0521">NADP</keyword>
<organism evidence="14 15">
    <name type="scientific">Aurantiacibacter aquimixticola</name>
    <dbReference type="NCBI Taxonomy" id="1958945"/>
    <lineage>
        <taxon>Bacteria</taxon>
        <taxon>Pseudomonadati</taxon>
        <taxon>Pseudomonadota</taxon>
        <taxon>Alphaproteobacteria</taxon>
        <taxon>Sphingomonadales</taxon>
        <taxon>Erythrobacteraceae</taxon>
        <taxon>Aurantiacibacter</taxon>
    </lineage>
</organism>
<name>A0A419RTV2_9SPHN</name>
<dbReference type="PRINTS" id="PR00368">
    <property type="entry name" value="FADPNR"/>
</dbReference>
<dbReference type="GO" id="GO:0050660">
    <property type="term" value="F:flavin adenine dinucleotide binding"/>
    <property type="evidence" value="ECO:0007669"/>
    <property type="project" value="TreeGrafter"/>
</dbReference>
<dbReference type="SUPFAM" id="SSF51905">
    <property type="entry name" value="FAD/NAD(P)-binding domain"/>
    <property type="match status" value="1"/>
</dbReference>
<keyword evidence="15" id="KW-1185">Reference proteome</keyword>
<keyword evidence="8" id="KW-0520">NAD</keyword>
<feature type="binding site" evidence="8">
    <location>
        <begin position="139"/>
        <end position="141"/>
    </location>
    <ligand>
        <name>FAD</name>
        <dbReference type="ChEBI" id="CHEBI:57692"/>
    </ligand>
</feature>
<dbReference type="PROSITE" id="PS00076">
    <property type="entry name" value="PYRIDINE_REDOX_1"/>
    <property type="match status" value="1"/>
</dbReference>
<keyword evidence="8" id="KW-0547">Nucleotide-binding</keyword>
<feature type="binding site" evidence="8">
    <location>
        <begin position="176"/>
        <end position="183"/>
    </location>
    <ligand>
        <name>NAD(+)</name>
        <dbReference type="ChEBI" id="CHEBI:57540"/>
    </ligand>
</feature>
<keyword evidence="6" id="KW-1015">Disulfide bond</keyword>
<dbReference type="InterPro" id="IPR036188">
    <property type="entry name" value="FAD/NAD-bd_sf"/>
</dbReference>
<evidence type="ECO:0000256" key="9">
    <source>
        <dbReference type="PIRSR" id="PIRSR000350-4"/>
    </source>
</evidence>
<gene>
    <name evidence="14" type="ORF">D6201_07485</name>
</gene>
<feature type="binding site" evidence="8">
    <location>
        <position position="302"/>
    </location>
    <ligand>
        <name>FAD</name>
        <dbReference type="ChEBI" id="CHEBI:57692"/>
    </ligand>
</feature>
<dbReference type="Proteomes" id="UP000285232">
    <property type="component" value="Unassembled WGS sequence"/>
</dbReference>
<evidence type="ECO:0000256" key="8">
    <source>
        <dbReference type="PIRSR" id="PIRSR000350-3"/>
    </source>
</evidence>